<proteinExistence type="predicted"/>
<accession>A0A2V5LDX9</accession>
<name>A0A2V5LDX9_9MICC</name>
<dbReference type="Proteomes" id="UP000247832">
    <property type="component" value="Unassembled WGS sequence"/>
</dbReference>
<sequence>MASVAANNHRPGPPETMDSMAAKLPSAGWFTRASRFPATRVAVPASMLAQATFRVSQGMFIVNHLSNEIVKTGPSGCTRRAAGRVRTAG</sequence>
<feature type="region of interest" description="Disordered" evidence="1">
    <location>
        <begin position="1"/>
        <end position="20"/>
    </location>
</feature>
<protein>
    <submittedName>
        <fullName evidence="2">Uncharacterized protein</fullName>
    </submittedName>
</protein>
<gene>
    <name evidence="2" type="ORF">CVV68_00835</name>
</gene>
<organism evidence="2 3">
    <name type="scientific">Arthrobacter livingstonensis</name>
    <dbReference type="NCBI Taxonomy" id="670078"/>
    <lineage>
        <taxon>Bacteria</taxon>
        <taxon>Bacillati</taxon>
        <taxon>Actinomycetota</taxon>
        <taxon>Actinomycetes</taxon>
        <taxon>Micrococcales</taxon>
        <taxon>Micrococcaceae</taxon>
        <taxon>Arthrobacter</taxon>
    </lineage>
</organism>
<reference evidence="2 3" key="1">
    <citation type="submission" date="2018-05" db="EMBL/GenBank/DDBJ databases">
        <title>Genetic diversity of glacier-inhabiting Cryobacterium bacteria in China and description of Cryobacterium mengkeensis sp. nov. and Arthrobacter glacialis sp. nov.</title>
        <authorList>
            <person name="Liu Q."/>
            <person name="Xin Y.-H."/>
        </authorList>
    </citation>
    <scope>NUCLEOTIDE SEQUENCE [LARGE SCALE GENOMIC DNA]</scope>
    <source>
        <strain evidence="2 3">LI2</strain>
    </source>
</reference>
<evidence type="ECO:0000313" key="3">
    <source>
        <dbReference type="Proteomes" id="UP000247832"/>
    </source>
</evidence>
<evidence type="ECO:0000313" key="2">
    <source>
        <dbReference type="EMBL" id="PYI69688.1"/>
    </source>
</evidence>
<dbReference type="AlphaFoldDB" id="A0A2V5LDX9"/>
<dbReference type="EMBL" id="QJVD01000001">
    <property type="protein sequence ID" value="PYI69688.1"/>
    <property type="molecule type" value="Genomic_DNA"/>
</dbReference>
<keyword evidence="3" id="KW-1185">Reference proteome</keyword>
<comment type="caution">
    <text evidence="2">The sequence shown here is derived from an EMBL/GenBank/DDBJ whole genome shotgun (WGS) entry which is preliminary data.</text>
</comment>
<evidence type="ECO:0000256" key="1">
    <source>
        <dbReference type="SAM" id="MobiDB-lite"/>
    </source>
</evidence>